<dbReference type="CDD" id="cd19531">
    <property type="entry name" value="LCL_NRPS-like"/>
    <property type="match status" value="1"/>
</dbReference>
<dbReference type="InterPro" id="IPR025110">
    <property type="entry name" value="AMP-bd_C"/>
</dbReference>
<organism evidence="7 8">
    <name type="scientific">Rhodococcus artemisiae</name>
    <dbReference type="NCBI Taxonomy" id="714159"/>
    <lineage>
        <taxon>Bacteria</taxon>
        <taxon>Bacillati</taxon>
        <taxon>Actinomycetota</taxon>
        <taxon>Actinomycetes</taxon>
        <taxon>Mycobacteriales</taxon>
        <taxon>Nocardiaceae</taxon>
        <taxon>Rhodococcus</taxon>
    </lineage>
</organism>
<dbReference type="InterPro" id="IPR036291">
    <property type="entry name" value="NAD(P)-bd_dom_sf"/>
</dbReference>
<evidence type="ECO:0000256" key="2">
    <source>
        <dbReference type="ARBA" id="ARBA00022450"/>
    </source>
</evidence>
<evidence type="ECO:0000313" key="8">
    <source>
        <dbReference type="Proteomes" id="UP001336020"/>
    </source>
</evidence>
<keyword evidence="8" id="KW-1185">Reference proteome</keyword>
<comment type="caution">
    <text evidence="7">The sequence shown here is derived from an EMBL/GenBank/DDBJ whole genome shotgun (WGS) entry which is preliminary data.</text>
</comment>
<keyword evidence="2" id="KW-0596">Phosphopantetheine</keyword>
<name>A0ABU7LF28_9NOCA</name>
<dbReference type="Gene3D" id="3.30.559.10">
    <property type="entry name" value="Chloramphenicol acetyltransferase-like domain"/>
    <property type="match status" value="1"/>
</dbReference>
<dbReference type="Proteomes" id="UP001336020">
    <property type="component" value="Unassembled WGS sequence"/>
</dbReference>
<dbReference type="InterPro" id="IPR010080">
    <property type="entry name" value="Thioester_reductase-like_dom"/>
</dbReference>
<dbReference type="InterPro" id="IPR020845">
    <property type="entry name" value="AMP-binding_CS"/>
</dbReference>
<dbReference type="InterPro" id="IPR013120">
    <property type="entry name" value="FAR_NAD-bd"/>
</dbReference>
<dbReference type="PROSITE" id="PS00012">
    <property type="entry name" value="PHOSPHOPANTETHEINE"/>
    <property type="match status" value="1"/>
</dbReference>
<dbReference type="Gene3D" id="3.40.50.720">
    <property type="entry name" value="NAD(P)-binding Rossmann-like Domain"/>
    <property type="match status" value="1"/>
</dbReference>
<dbReference type="SUPFAM" id="SSF47336">
    <property type="entry name" value="ACP-like"/>
    <property type="match status" value="1"/>
</dbReference>
<dbReference type="SUPFAM" id="SSF56801">
    <property type="entry name" value="Acetyl-CoA synthetase-like"/>
    <property type="match status" value="2"/>
</dbReference>
<dbReference type="Gene3D" id="1.10.1200.10">
    <property type="entry name" value="ACP-like"/>
    <property type="match status" value="1"/>
</dbReference>
<dbReference type="InterPro" id="IPR006162">
    <property type="entry name" value="Ppantetheine_attach_site"/>
</dbReference>
<dbReference type="SUPFAM" id="SSF52777">
    <property type="entry name" value="CoA-dependent acyltransferases"/>
    <property type="match status" value="2"/>
</dbReference>
<dbReference type="PROSITE" id="PS00455">
    <property type="entry name" value="AMP_BINDING"/>
    <property type="match status" value="1"/>
</dbReference>
<feature type="region of interest" description="Disordered" evidence="5">
    <location>
        <begin position="1"/>
        <end position="20"/>
    </location>
</feature>
<evidence type="ECO:0000256" key="3">
    <source>
        <dbReference type="ARBA" id="ARBA00022553"/>
    </source>
</evidence>
<evidence type="ECO:0000256" key="1">
    <source>
        <dbReference type="ARBA" id="ARBA00001957"/>
    </source>
</evidence>
<feature type="domain" description="Carrier" evidence="6">
    <location>
        <begin position="2103"/>
        <end position="2177"/>
    </location>
</feature>
<keyword evidence="4" id="KW-0436">Ligase</keyword>
<evidence type="ECO:0000259" key="6">
    <source>
        <dbReference type="PROSITE" id="PS50075"/>
    </source>
</evidence>
<comment type="cofactor">
    <cofactor evidence="1">
        <name>pantetheine 4'-phosphate</name>
        <dbReference type="ChEBI" id="CHEBI:47942"/>
    </cofactor>
</comment>
<dbReference type="SMART" id="SM00823">
    <property type="entry name" value="PKS_PP"/>
    <property type="match status" value="1"/>
</dbReference>
<dbReference type="Gene3D" id="2.30.38.10">
    <property type="entry name" value="Luciferase, Domain 3"/>
    <property type="match status" value="1"/>
</dbReference>
<dbReference type="RefSeq" id="WP_330135338.1">
    <property type="nucleotide sequence ID" value="NZ_JAUTXY010000011.1"/>
</dbReference>
<protein>
    <submittedName>
        <fullName evidence="7">Amino acid adenylation domain-containing protein</fullName>
    </submittedName>
</protein>
<dbReference type="NCBIfam" id="TIGR01746">
    <property type="entry name" value="Thioester-redct"/>
    <property type="match status" value="1"/>
</dbReference>
<dbReference type="InterPro" id="IPR042099">
    <property type="entry name" value="ANL_N_sf"/>
</dbReference>
<proteinExistence type="predicted"/>
<dbReference type="CDD" id="cd05235">
    <property type="entry name" value="SDR_e1"/>
    <property type="match status" value="1"/>
</dbReference>
<dbReference type="InterPro" id="IPR010071">
    <property type="entry name" value="AA_adenyl_dom"/>
</dbReference>
<dbReference type="Pfam" id="PF00550">
    <property type="entry name" value="PP-binding"/>
    <property type="match status" value="1"/>
</dbReference>
<dbReference type="Gene3D" id="3.40.50.12780">
    <property type="entry name" value="N-terminal domain of ligase-like"/>
    <property type="match status" value="1"/>
</dbReference>
<sequence>MTSDAVTSAGATSAGATSAGADRQALLDRLLTSSTPVPAAPTDGPRHVPITGPVPASGAQEALWFVEQLDESPRYNMTMTLRLDGRPDVGALRTCVQALVERHPALRTSFTVIDGHLHQVVHDHVTLPWTCADADTDDLGFVTAHALTPFDIEAGPLVRVGLWRFPDSSHVLSLVVHHMVGDGRSFGILLNEIAQHYTYLTAQTGSAPVAPALTFTDFSRELHARLSSGLEARQRRWWQDHLTPIHSGTTPLPDTAIIDPQETGASHAVTWDLPSGTADLVERFARAAHATPFAVVMAALQALLCRYGSPDRVTVGTAVDGRGGPAYEHVVGYFVNTVLVRPDIAPDSSFTDHVAATARTHTDALRHSDLPFESVVAAVAPTRDGVRTPLCNVYLVRQDAPGSMRFGDVTAHPVELGASPAQFDLVVHWADGVDQGALTLVADGSVLDESTALDIARHLSNLLTNAVRNPGTPLSELVIVDDVDLDRIRNLTEPVSRPSAIAGEHAGMTPDLRLVVAEPNGMVCPVGVAGELFLVPVRSVLGHRLGRDAQPHGSYGRLLADGTVRLETRPGTADVDGARVDLREIRDALVPVADRVELWPVVSDSGTPSLIVAATPSAGHDHGSLATALRPVLEPLGDSAQSVVIAASALGKQPPIIDDETLARWRTTLAHYGDGLDLRVRSGAELPDDDTAATEAGPSSTLLRGDPIAATWVALPDAVRDRACIDPGAPALRDGDTTWTYGDLAGRIADIRTTLQDRGIEPGSRVAVLLPHTAEVIATLLAITSLGGVYTCLDAAHPPTRRAHVLGAFRPAMIVSSRVMAPSLTDRPEPVLTLDEIPRTAAPGLDEIPSAPVLPDSPAYVLFTSGSTGPPKGVIVTHRSLSTLLSALATVVALGPDDAMTWITTPSFDMSVPELFLPLTTGACVVVAPPEISRSPDEFVDLLVREDVTAVQATPTLWRALLDTGRVPTHVRRLVGAEPVPLSVARDLADGEATAINLYGPTETTVWSTFAPLDADADLVPIGTPLPGAGSIILDDALRQAAEGHDGELYLFGAGLASGYLDRPAETAARFIACPWAPNERMYRTGDRARLTPDGRLVCLGRVDNQVKIRGYRLEPGEIEQILEQHPAVARAVVTAASGLGSTTSLTAFVVPTADAAARAEQLLSALAGTDDDEPAGASDSASLQLVSSHTDTDAVDRLRSVRIDNEMLGHLRSAHDVDLVRGDRVVGLMPDISTLTAFIDAAARCLVAGGRIVLSGVLDPRGAADTAAARSLLRADADAAAADVLSAVPATSGYPAQELTVAQSLWDRLVDENPTLSHAEIMLDPTDRPGSAARYDVVLHTLDDEYAPIRHEMTWSTRLELPGALETAIAQAGPVALRSVPDALAHRIRAAVDSARNGASVADAVREITVVAGVPTRAQLNNRIASTGRVARFFPGAAPGTLDIVAHDAAVDVRRPGPLPPEPHVPEWRSDDPGRAHHAGLVVPELRAHITATLPGYMVPSAFVLTDTLPITPNGKIDRTALTAHKPSTASAGTPTAASHDRIPGPRPVARMFEDVADAVPTRTALEDDTGARSYTRLDAEANALARMLLVRGARAGGIVAVSLPRSADLVVTLLAVAKTGAAHLVVDPALPVDRRSELLDRARPALLVTSHRNEELLYEGPLFVLDDAAVAGERAATSTERVGDDERGCALTADLPAYSVFTSGSTGRPKQVLLAHHGVILVRETLADRFGDDPSDIRVLQFAAVGFDALIFELAMSILSGGTLVVTNPNALRPGPELAATLADKRISHITLPPSALAVMPEDGVPPATTVVLAGEALPPAVAARWGAVRRIFNAYGPSEATVMTTMSRPLDGRGNPSIGAPTVGLGVDVLDERLQSVPDNTDGELYVAGPSVALGYHGAPATTAERFVACPFGPPGSRMYRTGDLVRRSNDEFVFLGRSDTQIQIRGMRVEPAEVEDALTADPEVATAAVVAVADRSGRPELVAFAVTSTDPAELRSRLARKLPTAMVPDRVYAVSSLPLNVNGKIDRAELRSQATASASSPGSSAGPAAVCVIVDDPADAPRIARALTHLAMTDRFGTAVPTEVWTRRDRSSAPERVVIDGGGVEHDVRTVWEDVLGCAVPSQEADFFELGGHSLRAAEVAFRLRDRGHRVNVQDVFEHPTIGRLTLAIRGTAPVVDDADIEADAVLDTAVVPAPGGHRRSARAPDPHNVFLTGATGFAGAYILRELLDSTIANVHVLVRAGDDSAAERRMHEALAERGLLRETDTARIHAYAGDLGLERFGWDEQRFGAVAERVDAVVHCGADVNLLASYRQMRATNVVGTTEVLRLAAVAGGIAVHHISTTSVVLGMAADTDVLTEDAPIPADAVLPTGYVTSKWVAERLALSARERGIPVNMYRLSRVWGPTTTGECNPDDALVTFLRASVEVGAMADALDDADGATDTDLVPADYVAQVVVALLPRVTGTGRTYHVVHPNPVPLRVFGDRLRERGYPLDESTVDEWSDRVALHAARDGAGGAVRSSSAMRSASSDLPTLDGYTVDRRNLDADLAGSGIECPEIDETLLDRYFDQLIDTGVLPPRDRR</sequence>
<dbReference type="InterPro" id="IPR045851">
    <property type="entry name" value="AMP-bd_C_sf"/>
</dbReference>
<dbReference type="Pfam" id="PF13193">
    <property type="entry name" value="AMP-binding_C"/>
    <property type="match status" value="1"/>
</dbReference>
<dbReference type="Pfam" id="PF00501">
    <property type="entry name" value="AMP-binding"/>
    <property type="match status" value="2"/>
</dbReference>
<dbReference type="InterPro" id="IPR020806">
    <property type="entry name" value="PKS_PP-bd"/>
</dbReference>
<dbReference type="PANTHER" id="PTHR45527:SF1">
    <property type="entry name" value="FATTY ACID SYNTHASE"/>
    <property type="match status" value="1"/>
</dbReference>
<evidence type="ECO:0000256" key="4">
    <source>
        <dbReference type="ARBA" id="ARBA00022598"/>
    </source>
</evidence>
<dbReference type="InterPro" id="IPR009081">
    <property type="entry name" value="PP-bd_ACP"/>
</dbReference>
<dbReference type="Gene3D" id="3.40.50.980">
    <property type="match status" value="2"/>
</dbReference>
<evidence type="ECO:0000313" key="7">
    <source>
        <dbReference type="EMBL" id="MEE2060148.1"/>
    </source>
</evidence>
<dbReference type="Pfam" id="PF00668">
    <property type="entry name" value="Condensation"/>
    <property type="match status" value="1"/>
</dbReference>
<dbReference type="InterPro" id="IPR001242">
    <property type="entry name" value="Condensation_dom"/>
</dbReference>
<dbReference type="InterPro" id="IPR000873">
    <property type="entry name" value="AMP-dep_synth/lig_dom"/>
</dbReference>
<gene>
    <name evidence="7" type="ORF">Q7514_21755</name>
</gene>
<dbReference type="Pfam" id="PF07993">
    <property type="entry name" value="NAD_binding_4"/>
    <property type="match status" value="1"/>
</dbReference>
<dbReference type="SUPFAM" id="SSF51735">
    <property type="entry name" value="NAD(P)-binding Rossmann-fold domains"/>
    <property type="match status" value="1"/>
</dbReference>
<dbReference type="PROSITE" id="PS50075">
    <property type="entry name" value="CARRIER"/>
    <property type="match status" value="1"/>
</dbReference>
<dbReference type="InterPro" id="IPR023213">
    <property type="entry name" value="CAT-like_dom_sf"/>
</dbReference>
<dbReference type="CDD" id="cd05930">
    <property type="entry name" value="A_NRPS"/>
    <property type="match status" value="1"/>
</dbReference>
<dbReference type="NCBIfam" id="TIGR01733">
    <property type="entry name" value="AA-adenyl-dom"/>
    <property type="match status" value="2"/>
</dbReference>
<reference evidence="7 8" key="1">
    <citation type="submission" date="2023-07" db="EMBL/GenBank/DDBJ databases">
        <authorList>
            <person name="Girao M."/>
            <person name="Carvalho M.F."/>
        </authorList>
    </citation>
    <scope>NUCLEOTIDE SEQUENCE [LARGE SCALE GENOMIC DNA]</scope>
    <source>
        <strain evidence="7 8">YIM65754</strain>
    </source>
</reference>
<feature type="compositionally biased region" description="Low complexity" evidence="5">
    <location>
        <begin position="7"/>
        <end position="20"/>
    </location>
</feature>
<dbReference type="Gene3D" id="3.30.559.30">
    <property type="entry name" value="Nonribosomal peptide synthetase, condensation domain"/>
    <property type="match status" value="1"/>
</dbReference>
<dbReference type="PANTHER" id="PTHR45527">
    <property type="entry name" value="NONRIBOSOMAL PEPTIDE SYNTHETASE"/>
    <property type="match status" value="1"/>
</dbReference>
<dbReference type="EMBL" id="JAUTXY010000011">
    <property type="protein sequence ID" value="MEE2060148.1"/>
    <property type="molecule type" value="Genomic_DNA"/>
</dbReference>
<keyword evidence="3" id="KW-0597">Phosphoprotein</keyword>
<dbReference type="Gene3D" id="3.30.300.30">
    <property type="match status" value="3"/>
</dbReference>
<accession>A0ABU7LF28</accession>
<evidence type="ECO:0000256" key="5">
    <source>
        <dbReference type="SAM" id="MobiDB-lite"/>
    </source>
</evidence>
<dbReference type="InterPro" id="IPR036736">
    <property type="entry name" value="ACP-like_sf"/>
</dbReference>